<gene>
    <name evidence="2" type="ORF">PCG10_003010</name>
</gene>
<dbReference type="Proteomes" id="UP000701341">
    <property type="component" value="Unassembled WGS sequence"/>
</dbReference>
<keyword evidence="3" id="KW-1185">Reference proteome</keyword>
<evidence type="ECO:0000256" key="1">
    <source>
        <dbReference type="SAM" id="MobiDB-lite"/>
    </source>
</evidence>
<organism evidence="2 3">
    <name type="scientific">Penicillium crustosum</name>
    <name type="common">Blue mold fungus</name>
    <dbReference type="NCBI Taxonomy" id="36656"/>
    <lineage>
        <taxon>Eukaryota</taxon>
        <taxon>Fungi</taxon>
        <taxon>Dikarya</taxon>
        <taxon>Ascomycota</taxon>
        <taxon>Pezizomycotina</taxon>
        <taxon>Eurotiomycetes</taxon>
        <taxon>Eurotiomycetidae</taxon>
        <taxon>Eurotiales</taxon>
        <taxon>Aspergillaceae</taxon>
        <taxon>Penicillium</taxon>
    </lineage>
</organism>
<feature type="non-terminal residue" evidence="2">
    <location>
        <position position="185"/>
    </location>
</feature>
<sequence>MEISDESENDENGPASQATPPANPTHARAPRPRVPASGARTRTPSAPIAHASASSSKPARQLKSSLPKMRRSDERFLLPESRYNVMTNTSIYESLKSYLVSLGETEDGTFPWWRVIQDFVHLYLEHFDHEYPVIHPYALEFGHDKTSWMVLLAVVTVGSQYSALGNASQFSASFGEILSQAIEQN</sequence>
<evidence type="ECO:0000313" key="3">
    <source>
        <dbReference type="Proteomes" id="UP000701341"/>
    </source>
</evidence>
<evidence type="ECO:0000313" key="2">
    <source>
        <dbReference type="EMBL" id="KAF7527183.1"/>
    </source>
</evidence>
<accession>A0A9P5GM34</accession>
<protein>
    <submittedName>
        <fullName evidence="2">Uncharacterized protein</fullName>
    </submittedName>
</protein>
<proteinExistence type="predicted"/>
<name>A0A9P5GM34_PENCR</name>
<feature type="compositionally biased region" description="Low complexity" evidence="1">
    <location>
        <begin position="44"/>
        <end position="59"/>
    </location>
</feature>
<comment type="caution">
    <text evidence="2">The sequence shown here is derived from an EMBL/GenBank/DDBJ whole genome shotgun (WGS) entry which is preliminary data.</text>
</comment>
<feature type="region of interest" description="Disordered" evidence="1">
    <location>
        <begin position="1"/>
        <end position="68"/>
    </location>
</feature>
<dbReference type="AlphaFoldDB" id="A0A9P5GM34"/>
<feature type="compositionally biased region" description="Acidic residues" evidence="1">
    <location>
        <begin position="1"/>
        <end position="11"/>
    </location>
</feature>
<reference evidence="2" key="1">
    <citation type="submission" date="2020-02" db="EMBL/GenBank/DDBJ databases">
        <authorList>
            <person name="Lichtner F.J."/>
        </authorList>
    </citation>
    <scope>NUCLEOTIDE SEQUENCE</scope>
    <source>
        <strain evidence="2">G10</strain>
    </source>
</reference>
<dbReference type="EMBL" id="JAAOZQ010000017">
    <property type="protein sequence ID" value="KAF7527183.1"/>
    <property type="molecule type" value="Genomic_DNA"/>
</dbReference>